<dbReference type="OrthoDB" id="3261436at2759"/>
<reference evidence="3 4" key="1">
    <citation type="submission" date="2014-06" db="EMBL/GenBank/DDBJ databases">
        <title>Evolutionary Origins and Diversification of the Mycorrhizal Mutualists.</title>
        <authorList>
            <consortium name="DOE Joint Genome Institute"/>
            <consortium name="Mycorrhizal Genomics Consortium"/>
            <person name="Kohler A."/>
            <person name="Kuo A."/>
            <person name="Nagy L.G."/>
            <person name="Floudas D."/>
            <person name="Copeland A."/>
            <person name="Barry K.W."/>
            <person name="Cichocki N."/>
            <person name="Veneault-Fourrey C."/>
            <person name="LaButti K."/>
            <person name="Lindquist E.A."/>
            <person name="Lipzen A."/>
            <person name="Lundell T."/>
            <person name="Morin E."/>
            <person name="Murat C."/>
            <person name="Riley R."/>
            <person name="Ohm R."/>
            <person name="Sun H."/>
            <person name="Tunlid A."/>
            <person name="Henrissat B."/>
            <person name="Grigoriev I.V."/>
            <person name="Hibbett D.S."/>
            <person name="Martin F."/>
        </authorList>
    </citation>
    <scope>NUCLEOTIDE SEQUENCE [LARGE SCALE GENOMIC DNA]</scope>
    <source>
        <strain evidence="3 4">SS14</strain>
    </source>
</reference>
<dbReference type="HOGENOM" id="CLU_003703_12_1_1"/>
<accession>A0A0C9VSZ6</accession>
<feature type="chain" id="PRO_5002205596" description="CxC2-like cysteine cluster KDZ transposase-associated domain-containing protein" evidence="1">
    <location>
        <begin position="31"/>
        <end position="569"/>
    </location>
</feature>
<evidence type="ECO:0000313" key="3">
    <source>
        <dbReference type="EMBL" id="KIJ41615.1"/>
    </source>
</evidence>
<protein>
    <recommendedName>
        <fullName evidence="2">CxC2-like cysteine cluster KDZ transposase-associated domain-containing protein</fullName>
    </recommendedName>
</protein>
<evidence type="ECO:0000256" key="1">
    <source>
        <dbReference type="SAM" id="SignalP"/>
    </source>
</evidence>
<dbReference type="Pfam" id="PF18758">
    <property type="entry name" value="KDZ"/>
    <property type="match status" value="1"/>
</dbReference>
<name>A0A0C9VSZ6_SPHS4</name>
<keyword evidence="4" id="KW-1185">Reference proteome</keyword>
<evidence type="ECO:0000259" key="2">
    <source>
        <dbReference type="Pfam" id="PF18803"/>
    </source>
</evidence>
<keyword evidence="1" id="KW-0732">Signal</keyword>
<dbReference type="Pfam" id="PF18803">
    <property type="entry name" value="CxC2"/>
    <property type="match status" value="1"/>
</dbReference>
<dbReference type="InterPro" id="IPR040521">
    <property type="entry name" value="KDZ"/>
</dbReference>
<evidence type="ECO:0000313" key="4">
    <source>
        <dbReference type="Proteomes" id="UP000054279"/>
    </source>
</evidence>
<sequence length="569" mass="63937">MPPEWSVMIRLASTLLIAVLHTQLPNGSQTKFGPHIDEVIVGRSGQIAVEAAEYNTARKELRLHETSFIPCPTTIGLPPSRSDISQEIHQVGNQGVPTQSKTVSQTMTDFMAKKDFFLDEVLRLEYDPHIKQPCPTCTSPGESESASKAALFRCQECCQGPLLCAECMVECHRVLPFHQIEKWDDGFFKRISLFDLGHLLLLGHNGRVCPQSSTSDIKKLIITHTNGIHKVKLVYCRCVDAGTHIEQLLRARFFPATLVEPRSAFTFSVLRHFHKMSNEAGSVAYGYIQTLQRLTNDVSQDEVPERYREFLNIIRFWTYLQTKKRSGQPQGIHQFLPKAHQHSIAMVCPACPQPGINMAPRWEEEPVDKRHKHTLFLNVDGNFRLSRKDKKEDPNDVSLATGNAYFVEDSAYAAFLKEAAKDLYEEACTCSGFKAGDILRSARGKGTVIPGVVCISCSRHMLLRPKGTVDLQKGERFCNVDYALAHSIKDTVGENMWITLSYDVGCQYCIKLSKRMVAQFPEVGALMNRFTILVPKMHIKAHKEACQPFYSLDLTPHSGQTDGEGGERV</sequence>
<dbReference type="AlphaFoldDB" id="A0A0C9VSZ6"/>
<proteinExistence type="predicted"/>
<feature type="signal peptide" evidence="1">
    <location>
        <begin position="1"/>
        <end position="30"/>
    </location>
</feature>
<gene>
    <name evidence="3" type="ORF">M422DRAFT_255228</name>
</gene>
<feature type="domain" description="CxC2-like cysteine cluster KDZ transposase-associated" evidence="2">
    <location>
        <begin position="194"/>
        <end position="298"/>
    </location>
</feature>
<organism evidence="3 4">
    <name type="scientific">Sphaerobolus stellatus (strain SS14)</name>
    <dbReference type="NCBI Taxonomy" id="990650"/>
    <lineage>
        <taxon>Eukaryota</taxon>
        <taxon>Fungi</taxon>
        <taxon>Dikarya</taxon>
        <taxon>Basidiomycota</taxon>
        <taxon>Agaricomycotina</taxon>
        <taxon>Agaricomycetes</taxon>
        <taxon>Phallomycetidae</taxon>
        <taxon>Geastrales</taxon>
        <taxon>Sphaerobolaceae</taxon>
        <taxon>Sphaerobolus</taxon>
    </lineage>
</organism>
<dbReference type="Proteomes" id="UP000054279">
    <property type="component" value="Unassembled WGS sequence"/>
</dbReference>
<dbReference type="InterPro" id="IPR041457">
    <property type="entry name" value="CxC2_KDZ-assoc"/>
</dbReference>
<dbReference type="EMBL" id="KN837135">
    <property type="protein sequence ID" value="KIJ41615.1"/>
    <property type="molecule type" value="Genomic_DNA"/>
</dbReference>